<evidence type="ECO:0000259" key="9">
    <source>
        <dbReference type="Pfam" id="PF08662"/>
    </source>
</evidence>
<comment type="subunit">
    <text evidence="6 7">Component of the eukaryotic translation initiation factor 3 (eIF-3) complex.</text>
</comment>
<dbReference type="CDD" id="cd12278">
    <property type="entry name" value="RRM_eIF3B"/>
    <property type="match status" value="1"/>
</dbReference>
<dbReference type="InterPro" id="IPR035979">
    <property type="entry name" value="RBD_domain_sf"/>
</dbReference>
<organism evidence="10 11">
    <name type="scientific">Rhodotorula toruloides</name>
    <name type="common">Yeast</name>
    <name type="synonym">Rhodosporidium toruloides</name>
    <dbReference type="NCBI Taxonomy" id="5286"/>
    <lineage>
        <taxon>Eukaryota</taxon>
        <taxon>Fungi</taxon>
        <taxon>Dikarya</taxon>
        <taxon>Basidiomycota</taxon>
        <taxon>Pucciniomycotina</taxon>
        <taxon>Microbotryomycetes</taxon>
        <taxon>Sporidiobolales</taxon>
        <taxon>Sporidiobolaceae</taxon>
        <taxon>Rhodotorula</taxon>
    </lineage>
</organism>
<evidence type="ECO:0000256" key="1">
    <source>
        <dbReference type="ARBA" id="ARBA00004496"/>
    </source>
</evidence>
<dbReference type="Gene3D" id="2.130.10.10">
    <property type="entry name" value="YVTN repeat-like/Quinoprotein amine dehydrogenase"/>
    <property type="match status" value="1"/>
</dbReference>
<dbReference type="InterPro" id="IPR034363">
    <property type="entry name" value="eIF3B_RRM"/>
</dbReference>
<dbReference type="GO" id="GO:0033290">
    <property type="term" value="C:eukaryotic 48S preinitiation complex"/>
    <property type="evidence" value="ECO:0007669"/>
    <property type="project" value="UniProtKB-UniRule"/>
</dbReference>
<dbReference type="OrthoDB" id="10250414at2759"/>
<dbReference type="InterPro" id="IPR011400">
    <property type="entry name" value="EIF3B"/>
</dbReference>
<dbReference type="HAMAP" id="MF_03001">
    <property type="entry name" value="eIF3b"/>
    <property type="match status" value="1"/>
</dbReference>
<feature type="domain" description="Translation initiation factor beta propellor-like" evidence="9">
    <location>
        <begin position="402"/>
        <end position="631"/>
    </location>
</feature>
<comment type="similarity">
    <text evidence="6 7">Belongs to the eIF-3 subunit B family.</text>
</comment>
<evidence type="ECO:0000256" key="7">
    <source>
        <dbReference type="PIRNR" id="PIRNR036424"/>
    </source>
</evidence>
<keyword evidence="2 6" id="KW-0963">Cytoplasm</keyword>
<dbReference type="GO" id="GO:0016282">
    <property type="term" value="C:eukaryotic 43S preinitiation complex"/>
    <property type="evidence" value="ECO:0007669"/>
    <property type="project" value="UniProtKB-UniRule"/>
</dbReference>
<comment type="function">
    <text evidence="6">RNA-binding component of the eukaryotic translation initiation factor 3 (eIF-3) complex, which is involved in protein synthesis of a specialized repertoire of mRNAs and, together with other initiation factors, stimulates binding of mRNA and methionyl-tRNAi to the 40S ribosome. The eIF-3 complex specifically targets and initiates translation of a subset of mRNAs involved in cell proliferation.</text>
</comment>
<dbReference type="Gene3D" id="3.30.70.330">
    <property type="match status" value="1"/>
</dbReference>
<keyword evidence="5 6" id="KW-0648">Protein biosynthesis</keyword>
<dbReference type="GO" id="GO:0003743">
    <property type="term" value="F:translation initiation factor activity"/>
    <property type="evidence" value="ECO:0007669"/>
    <property type="project" value="UniProtKB-UniRule"/>
</dbReference>
<proteinExistence type="inferred from homology"/>
<dbReference type="GO" id="GO:0031369">
    <property type="term" value="F:translation initiation factor binding"/>
    <property type="evidence" value="ECO:0007669"/>
    <property type="project" value="InterPro"/>
</dbReference>
<feature type="region of interest" description="Disordered" evidence="8">
    <location>
        <begin position="701"/>
        <end position="727"/>
    </location>
</feature>
<dbReference type="FunFam" id="2.130.10.10:FF:000947">
    <property type="entry name" value="Eukaryotic translation initiation factor 3 subunit B"/>
    <property type="match status" value="1"/>
</dbReference>
<keyword evidence="3 6" id="KW-0396">Initiation factor</keyword>
<dbReference type="InterPro" id="IPR013979">
    <property type="entry name" value="TIF_beta_prop-like"/>
</dbReference>
<evidence type="ECO:0000256" key="3">
    <source>
        <dbReference type="ARBA" id="ARBA00022540"/>
    </source>
</evidence>
<dbReference type="Proteomes" id="UP000239560">
    <property type="component" value="Unassembled WGS sequence"/>
</dbReference>
<evidence type="ECO:0000256" key="5">
    <source>
        <dbReference type="ARBA" id="ARBA00022917"/>
    </source>
</evidence>
<dbReference type="PANTHER" id="PTHR14068:SF0">
    <property type="entry name" value="EUKARYOTIC TRANSLATION INITIATION FACTOR 3 SUBUNIT B"/>
    <property type="match status" value="1"/>
</dbReference>
<dbReference type="EMBL" id="LCTV02000005">
    <property type="protein sequence ID" value="PRQ75058.1"/>
    <property type="molecule type" value="Genomic_DNA"/>
</dbReference>
<dbReference type="SUPFAM" id="SSF54928">
    <property type="entry name" value="RNA-binding domain, RBD"/>
    <property type="match status" value="1"/>
</dbReference>
<accession>A0A2T0AAM6</accession>
<dbReference type="Pfam" id="PF08662">
    <property type="entry name" value="eIF2A"/>
    <property type="match status" value="1"/>
</dbReference>
<sequence length="742" mass="84862">MQADHADTDAIDYSDLEAKYATEYVSPLDSVVILDGAPIVGQDKVDRLLKAVAKAAAKEAGVSVSTEQIEMPLDEQGQSKGFMFVSLDNPTEAQAFQRALHGHAFDKRHTFSVVPFTDVDSYANLDEEFQEPSKEDWAPREHFRAWLADPAGRDQMILYVGDDLRVSWTGKTGVADVAHQRNKWTDLFTQWSPQGTYLATIHLQGVALWGGASFERINRFAHPEVKLIDFSPYERYLVTWSPRPIEPSNSPLSPFTDEDAGNNVAVWDVVTGQLVRTFPMVGVSSDPANELNKRITWPMFKWSPDEKYAARVTPGQQISVYETPSLGMLGKKSIKIEGVVDFEWAPMNDREREALEAERNGSAKPGSFVRENKIAFWMPEVMNQPARVSLMNLPSRAIIRSKNLFNVHDCKLHWQSNGDFLCVKVDRHTKTGKTKYCNLELFRLREKDVPVQVIEIKDTVIAFAWEPAGQRFALITSNDPSLANPIVGQLPKTTVQFYGFDQRKGDFLLLRTFDAKNAAEQKYLNNVYWSPKGRHCLIATLGSTTKFDIDFYDMDLDRDESSKAPEKDAGEASRLITSVEQYGLTDVEWDPSGRYVATYGSMWMSSMEPGYSIWDFKGVKLEETKIDRFKQLLWRPRPPTLLSREQQKQIRKNLRDYSRQFEEQDQLELANENSELVERRTRLLDEWNAWRRECQEMLERRRKELGKPPKASLVKAEEAAEADEEVEEWQEEVIEEKVEVVA</sequence>
<evidence type="ECO:0000256" key="8">
    <source>
        <dbReference type="SAM" id="MobiDB-lite"/>
    </source>
</evidence>
<comment type="caution">
    <text evidence="10">The sequence shown here is derived from an EMBL/GenBank/DDBJ whole genome shotgun (WGS) entry which is preliminary data.</text>
</comment>
<protein>
    <recommendedName>
        <fullName evidence="6">Eukaryotic translation initiation factor 3 subunit B</fullName>
        <shortName evidence="6">eIF3b</shortName>
    </recommendedName>
    <alternativeName>
        <fullName evidence="6">Eukaryotic translation initiation factor 3 90 kDa subunit homolog</fullName>
        <shortName evidence="6">eIF3 p90</shortName>
    </alternativeName>
    <alternativeName>
        <fullName evidence="6">Translation initiation factor eIF3, p90 subunit homolog</fullName>
    </alternativeName>
</protein>
<comment type="function">
    <text evidence="7">Component of the eukaryotic translation initiation factor 3 (eIF-3) complex, which is involved in protein synthesis and, together with other initiation factors, stimulates binding of mRNA and methionyl-tRNAi to the 40S ribosome.</text>
</comment>
<dbReference type="InterPro" id="IPR015943">
    <property type="entry name" value="WD40/YVTN_repeat-like_dom_sf"/>
</dbReference>
<evidence type="ECO:0000256" key="4">
    <source>
        <dbReference type="ARBA" id="ARBA00022884"/>
    </source>
</evidence>
<comment type="subcellular location">
    <subcellularLocation>
        <location evidence="1 6 7">Cytoplasm</location>
    </subcellularLocation>
</comment>
<evidence type="ECO:0000313" key="11">
    <source>
        <dbReference type="Proteomes" id="UP000239560"/>
    </source>
</evidence>
<dbReference type="GO" id="GO:0003723">
    <property type="term" value="F:RNA binding"/>
    <property type="evidence" value="ECO:0007669"/>
    <property type="project" value="UniProtKB-UniRule"/>
</dbReference>
<dbReference type="GO" id="GO:0001732">
    <property type="term" value="P:formation of cytoplasmic translation initiation complex"/>
    <property type="evidence" value="ECO:0007669"/>
    <property type="project" value="UniProtKB-UniRule"/>
</dbReference>
<evidence type="ECO:0000313" key="10">
    <source>
        <dbReference type="EMBL" id="PRQ75058.1"/>
    </source>
</evidence>
<dbReference type="AlphaFoldDB" id="A0A2T0AAM6"/>
<evidence type="ECO:0000256" key="6">
    <source>
        <dbReference type="HAMAP-Rule" id="MF_03001"/>
    </source>
</evidence>
<reference evidence="10 11" key="1">
    <citation type="journal article" date="2018" name="Elife">
        <title>Functional genomics of lipid metabolism in the oleaginous yeast Rhodosporidium toruloides.</title>
        <authorList>
            <person name="Coradetti S.T."/>
            <person name="Pinel D."/>
            <person name="Geiselman G."/>
            <person name="Ito M."/>
            <person name="Mondo S."/>
            <person name="Reilly M.C."/>
            <person name="Cheng Y.F."/>
            <person name="Bauer S."/>
            <person name="Grigoriev I."/>
            <person name="Gladden J.M."/>
            <person name="Simmons B.A."/>
            <person name="Brem R."/>
            <person name="Arkin A.P."/>
            <person name="Skerker J.M."/>
        </authorList>
    </citation>
    <scope>NUCLEOTIDE SEQUENCE [LARGE SCALE GENOMIC DNA]</scope>
    <source>
        <strain evidence="10 11">NBRC 0880</strain>
    </source>
</reference>
<evidence type="ECO:0000256" key="2">
    <source>
        <dbReference type="ARBA" id="ARBA00022490"/>
    </source>
</evidence>
<dbReference type="PIRSF" id="PIRSF036424">
    <property type="entry name" value="eIF3b"/>
    <property type="match status" value="1"/>
</dbReference>
<keyword evidence="4 6" id="KW-0694">RNA-binding</keyword>
<dbReference type="InterPro" id="IPR012677">
    <property type="entry name" value="Nucleotide-bd_a/b_plait_sf"/>
</dbReference>
<gene>
    <name evidence="6" type="primary">PRT1</name>
    <name evidence="10" type="ORF">AAT19DRAFT_14080</name>
</gene>
<dbReference type="GO" id="GO:0005852">
    <property type="term" value="C:eukaryotic translation initiation factor 3 complex"/>
    <property type="evidence" value="ECO:0007669"/>
    <property type="project" value="UniProtKB-UniRule"/>
</dbReference>
<name>A0A2T0AAM6_RHOTO</name>
<dbReference type="SUPFAM" id="SSF82171">
    <property type="entry name" value="DPP6 N-terminal domain-like"/>
    <property type="match status" value="1"/>
</dbReference>
<dbReference type="PANTHER" id="PTHR14068">
    <property type="entry name" value="EUKARYOTIC TRANSLATION INITIATION FACTOR 3 EIF3 -RELATED"/>
    <property type="match status" value="1"/>
</dbReference>